<dbReference type="Proteomes" id="UP000398217">
    <property type="component" value="Unassembled WGS sequence"/>
</dbReference>
<protein>
    <recommendedName>
        <fullName evidence="3 6">Beta-lactamase</fullName>
        <ecNumber evidence="3 6">3.5.2.6</ecNumber>
    </recommendedName>
</protein>
<proteinExistence type="inferred from homology"/>
<keyword evidence="5 6" id="KW-0046">Antibiotic resistance</keyword>
<feature type="domain" description="Beta-lactamase class A catalytic" evidence="7">
    <location>
        <begin position="73"/>
        <end position="295"/>
    </location>
</feature>
<dbReference type="NCBIfam" id="NF033103">
    <property type="entry name" value="bla_class_A"/>
    <property type="match status" value="1"/>
</dbReference>
<evidence type="ECO:0000256" key="2">
    <source>
        <dbReference type="ARBA" id="ARBA00009009"/>
    </source>
</evidence>
<evidence type="ECO:0000259" key="7">
    <source>
        <dbReference type="Pfam" id="PF13354"/>
    </source>
</evidence>
<evidence type="ECO:0000256" key="4">
    <source>
        <dbReference type="ARBA" id="ARBA00022801"/>
    </source>
</evidence>
<dbReference type="EMBL" id="BLBC01000003">
    <property type="protein sequence ID" value="GET44866.1"/>
    <property type="molecule type" value="Genomic_DNA"/>
</dbReference>
<evidence type="ECO:0000256" key="3">
    <source>
        <dbReference type="ARBA" id="ARBA00012865"/>
    </source>
</evidence>
<accession>A0A5M4B6R2</accession>
<dbReference type="InterPro" id="IPR012338">
    <property type="entry name" value="Beta-lactam/transpept-like"/>
</dbReference>
<keyword evidence="4 6" id="KW-0378">Hydrolase</keyword>
<dbReference type="GO" id="GO:0030655">
    <property type="term" value="P:beta-lactam antibiotic catabolic process"/>
    <property type="evidence" value="ECO:0007669"/>
    <property type="project" value="InterPro"/>
</dbReference>
<comment type="caution">
    <text evidence="8">The sequence shown here is derived from an EMBL/GenBank/DDBJ whole genome shotgun (WGS) entry which is preliminary data.</text>
</comment>
<dbReference type="PANTHER" id="PTHR35333:SF3">
    <property type="entry name" value="BETA-LACTAMASE-TYPE TRANSPEPTIDASE FOLD CONTAINING PROTEIN"/>
    <property type="match status" value="1"/>
</dbReference>
<gene>
    <name evidence="8" type="ORF">RCZ01_01680</name>
</gene>
<dbReference type="Gene3D" id="3.40.710.10">
    <property type="entry name" value="DD-peptidase/beta-lactamase superfamily"/>
    <property type="match status" value="1"/>
</dbReference>
<dbReference type="Pfam" id="PF13354">
    <property type="entry name" value="Beta-lactamase2"/>
    <property type="match status" value="1"/>
</dbReference>
<comment type="similarity">
    <text evidence="2 6">Belongs to the class-A beta-lactamase family.</text>
</comment>
<dbReference type="PROSITE" id="PS00146">
    <property type="entry name" value="BETA_LACTAMASE_A"/>
    <property type="match status" value="1"/>
</dbReference>
<dbReference type="NCBIfam" id="NF012099">
    <property type="entry name" value="SubclassA2"/>
    <property type="match status" value="1"/>
</dbReference>
<keyword evidence="9" id="KW-1185">Reference proteome</keyword>
<organism evidence="8 9">
    <name type="scientific">Capnocytophaga felis</name>
    <dbReference type="NCBI Taxonomy" id="2267611"/>
    <lineage>
        <taxon>Bacteria</taxon>
        <taxon>Pseudomonadati</taxon>
        <taxon>Bacteroidota</taxon>
        <taxon>Flavobacteriia</taxon>
        <taxon>Flavobacteriales</taxon>
        <taxon>Flavobacteriaceae</taxon>
        <taxon>Capnocytophaga</taxon>
    </lineage>
</organism>
<evidence type="ECO:0000313" key="9">
    <source>
        <dbReference type="Proteomes" id="UP000398217"/>
    </source>
</evidence>
<dbReference type="GO" id="GO:0008800">
    <property type="term" value="F:beta-lactamase activity"/>
    <property type="evidence" value="ECO:0007669"/>
    <property type="project" value="UniProtKB-UniRule"/>
</dbReference>
<dbReference type="InterPro" id="IPR058171">
    <property type="entry name" value="CfxA"/>
</dbReference>
<comment type="catalytic activity">
    <reaction evidence="1 6">
        <text>a beta-lactam + H2O = a substituted beta-amino acid</text>
        <dbReference type="Rhea" id="RHEA:20401"/>
        <dbReference type="ChEBI" id="CHEBI:15377"/>
        <dbReference type="ChEBI" id="CHEBI:35627"/>
        <dbReference type="ChEBI" id="CHEBI:140347"/>
        <dbReference type="EC" id="3.5.2.6"/>
    </reaction>
</comment>
<evidence type="ECO:0000256" key="5">
    <source>
        <dbReference type="ARBA" id="ARBA00023251"/>
    </source>
</evidence>
<sequence>MFKNRSMKKSRRKRLVILCIALVCIIVLVFLLFSKSTSNNSTNPPLTDVLTDSISRIVSACPGEIGVAIIINNTDTVKVNDKSVYPMMSVFKVHQALALCNDFDNKGISLDTLVKIDRNRLDSKTWSPMMKDYSELVISLTVRDLLRYTIAQSDNNASNLMFKDMVNVAQTDSFIATLIPRSSFQIAYTEEEMSADHDRAYFNYTSPLGAAMLMNRLFTESIVSGEKQSFIKNTLKECVTGTDRIVAPLLDKERVSIAHKTGSGYVNENGILAAHNDVAYICLPNNVCYTLAIFVKDFKGNESQASQYVAHISEVVYSLLIQNSAIP</sequence>
<dbReference type="SUPFAM" id="SSF56601">
    <property type="entry name" value="beta-lactamase/transpeptidase-like"/>
    <property type="match status" value="1"/>
</dbReference>
<evidence type="ECO:0000256" key="1">
    <source>
        <dbReference type="ARBA" id="ARBA00001526"/>
    </source>
</evidence>
<dbReference type="InterPro" id="IPR023650">
    <property type="entry name" value="Beta-lactam_class-A_AS"/>
</dbReference>
<dbReference type="InterPro" id="IPR045155">
    <property type="entry name" value="Beta-lactam_cat"/>
</dbReference>
<dbReference type="AlphaFoldDB" id="A0A5M4B6R2"/>
<evidence type="ECO:0000313" key="8">
    <source>
        <dbReference type="EMBL" id="GET44866.1"/>
    </source>
</evidence>
<name>A0A5M4B6R2_9FLAO</name>
<dbReference type="PANTHER" id="PTHR35333">
    <property type="entry name" value="BETA-LACTAMASE"/>
    <property type="match status" value="1"/>
</dbReference>
<dbReference type="NCBIfam" id="NF033100">
    <property type="entry name" value="bla_CfxA"/>
    <property type="match status" value="1"/>
</dbReference>
<dbReference type="EC" id="3.5.2.6" evidence="3 6"/>
<reference evidence="9" key="1">
    <citation type="journal article" date="2020" name="Int. J. Syst. Evol. Microbiol.">
        <title>Capnocytophaga felis sp. nov. isolated from the feline oral cavity.</title>
        <authorList>
            <person name="Suzuki M."/>
            <person name="Umeda K."/>
            <person name="Kimura M."/>
            <person name="Imaoka K."/>
            <person name="Morikawa S."/>
            <person name="Maeda K."/>
        </authorList>
    </citation>
    <scope>NUCLEOTIDE SEQUENCE [LARGE SCALE GENOMIC DNA]</scope>
    <source>
        <strain evidence="9">KC07070</strain>
    </source>
</reference>
<dbReference type="GO" id="GO:0046677">
    <property type="term" value="P:response to antibiotic"/>
    <property type="evidence" value="ECO:0007669"/>
    <property type="project" value="UniProtKB-UniRule"/>
</dbReference>
<dbReference type="InterPro" id="IPR000871">
    <property type="entry name" value="Beta-lactam_class-A"/>
</dbReference>
<evidence type="ECO:0000256" key="6">
    <source>
        <dbReference type="RuleBase" id="RU361140"/>
    </source>
</evidence>